<keyword evidence="3" id="KW-0812">Transmembrane</keyword>
<reference evidence="5 6" key="1">
    <citation type="journal article" date="2020" name="Nature">
        <title>Bacterial chemolithoautotrophy via manganese oxidation.</title>
        <authorList>
            <person name="Yu H."/>
            <person name="Leadbetter J.R."/>
        </authorList>
    </citation>
    <scope>NUCLEOTIDE SEQUENCE [LARGE SCALE GENOMIC DNA]</scope>
    <source>
        <strain evidence="5 6">RBP-1</strain>
    </source>
</reference>
<dbReference type="PROSITE" id="PS50109">
    <property type="entry name" value="HIS_KIN"/>
    <property type="match status" value="1"/>
</dbReference>
<name>A0A7X6I5M2_9BURK</name>
<dbReference type="PANTHER" id="PTHR34220:SF9">
    <property type="entry name" value="SIGNAL TRANSDUCTION HISTIDINE KINASE INTERNAL REGION DOMAIN-CONTAINING PROTEIN"/>
    <property type="match status" value="1"/>
</dbReference>
<dbReference type="InterPro" id="IPR004358">
    <property type="entry name" value="Sig_transdc_His_kin-like_C"/>
</dbReference>
<keyword evidence="5" id="KW-0418">Kinase</keyword>
<evidence type="ECO:0000256" key="2">
    <source>
        <dbReference type="ARBA" id="ARBA00012438"/>
    </source>
</evidence>
<dbReference type="SUPFAM" id="SSF55874">
    <property type="entry name" value="ATPase domain of HSP90 chaperone/DNA topoisomerase II/histidine kinase"/>
    <property type="match status" value="1"/>
</dbReference>
<protein>
    <recommendedName>
        <fullName evidence="2">histidine kinase</fullName>
        <ecNumber evidence="2">2.7.13.3</ecNumber>
    </recommendedName>
</protein>
<feature type="domain" description="Histidine kinase" evidence="4">
    <location>
        <begin position="254"/>
        <end position="346"/>
    </location>
</feature>
<feature type="transmembrane region" description="Helical" evidence="3">
    <location>
        <begin position="12"/>
        <end position="29"/>
    </location>
</feature>
<dbReference type="Proteomes" id="UP000521868">
    <property type="component" value="Unassembled WGS sequence"/>
</dbReference>
<keyword evidence="3" id="KW-0472">Membrane</keyword>
<dbReference type="InterPro" id="IPR010559">
    <property type="entry name" value="Sig_transdc_His_kin_internal"/>
</dbReference>
<organism evidence="5 6">
    <name type="scientific">Ramlibacter lithotrophicus</name>
    <dbReference type="NCBI Taxonomy" id="2606681"/>
    <lineage>
        <taxon>Bacteria</taxon>
        <taxon>Pseudomonadati</taxon>
        <taxon>Pseudomonadota</taxon>
        <taxon>Betaproteobacteria</taxon>
        <taxon>Burkholderiales</taxon>
        <taxon>Comamonadaceae</taxon>
        <taxon>Ramlibacter</taxon>
    </lineage>
</organism>
<dbReference type="Pfam" id="PF02518">
    <property type="entry name" value="HATPase_c"/>
    <property type="match status" value="1"/>
</dbReference>
<evidence type="ECO:0000256" key="3">
    <source>
        <dbReference type="SAM" id="Phobius"/>
    </source>
</evidence>
<keyword evidence="3" id="KW-1133">Transmembrane helix</keyword>
<evidence type="ECO:0000313" key="5">
    <source>
        <dbReference type="EMBL" id="NKE65350.1"/>
    </source>
</evidence>
<feature type="transmembrane region" description="Helical" evidence="3">
    <location>
        <begin position="74"/>
        <end position="93"/>
    </location>
</feature>
<dbReference type="SMART" id="SM00387">
    <property type="entry name" value="HATPase_c"/>
    <property type="match status" value="1"/>
</dbReference>
<dbReference type="InterPro" id="IPR036890">
    <property type="entry name" value="HATPase_C_sf"/>
</dbReference>
<dbReference type="InterPro" id="IPR003594">
    <property type="entry name" value="HATPase_dom"/>
</dbReference>
<comment type="caution">
    <text evidence="5">The sequence shown here is derived from an EMBL/GenBank/DDBJ whole genome shotgun (WGS) entry which is preliminary data.</text>
</comment>
<dbReference type="InterPro" id="IPR005467">
    <property type="entry name" value="His_kinase_dom"/>
</dbReference>
<evidence type="ECO:0000259" key="4">
    <source>
        <dbReference type="PROSITE" id="PS50109"/>
    </source>
</evidence>
<dbReference type="InterPro" id="IPR050640">
    <property type="entry name" value="Bact_2-comp_sensor_kinase"/>
</dbReference>
<accession>A0A7X6I5M2</accession>
<keyword evidence="6" id="KW-1185">Reference proteome</keyword>
<keyword evidence="5" id="KW-0808">Transferase</keyword>
<dbReference type="EMBL" id="VTOX01000001">
    <property type="protein sequence ID" value="NKE65350.1"/>
    <property type="molecule type" value="Genomic_DNA"/>
</dbReference>
<dbReference type="GO" id="GO:0016020">
    <property type="term" value="C:membrane"/>
    <property type="evidence" value="ECO:0007669"/>
    <property type="project" value="InterPro"/>
</dbReference>
<feature type="transmembrane region" description="Helical" evidence="3">
    <location>
        <begin position="113"/>
        <end position="134"/>
    </location>
</feature>
<comment type="catalytic activity">
    <reaction evidence="1">
        <text>ATP + protein L-histidine = ADP + protein N-phospho-L-histidine.</text>
        <dbReference type="EC" id="2.7.13.3"/>
    </reaction>
</comment>
<dbReference type="GO" id="GO:0000155">
    <property type="term" value="F:phosphorelay sensor kinase activity"/>
    <property type="evidence" value="ECO:0007669"/>
    <property type="project" value="InterPro"/>
</dbReference>
<evidence type="ECO:0000313" key="6">
    <source>
        <dbReference type="Proteomes" id="UP000521868"/>
    </source>
</evidence>
<evidence type="ECO:0000256" key="1">
    <source>
        <dbReference type="ARBA" id="ARBA00000085"/>
    </source>
</evidence>
<gene>
    <name evidence="5" type="ORF">RAMLITH_05915</name>
</gene>
<dbReference type="PRINTS" id="PR00344">
    <property type="entry name" value="BCTRLSENSOR"/>
</dbReference>
<sequence>MKIDWNAKLQHFLQALAFSLAVATVLYGLQPEKPYAPNVVYSVCIGTVMWAVIDLGRHLLPSSAETGWPRGLRGVALVAVAILAGFLLGSEAGSRIEVALGWSRLETSGLRSHQWRTTLLVSLVAGVVASFYFYSMNRSAYLERKMGEARRHADEARLRLLETQLEPHMLFNTLANLRVLIASDPRRAQGMLDHMIDYLRATLDASRSATHPLQAEFDRLRDYLELMAIRMGPRLRYELLLPRDLAHVRVPALLLQPLVENSIKHGLEPKVDGGHVLVSAARDGDRLVLQVQDTGLGEAAAGHGTGFGLAQVRDRLAAVYGERGQVDFDAVPGSGATATVRLPVQP</sequence>
<dbReference type="EC" id="2.7.13.3" evidence="2"/>
<dbReference type="Gene3D" id="3.30.565.10">
    <property type="entry name" value="Histidine kinase-like ATPase, C-terminal domain"/>
    <property type="match status" value="1"/>
</dbReference>
<proteinExistence type="predicted"/>
<dbReference type="Pfam" id="PF06580">
    <property type="entry name" value="His_kinase"/>
    <property type="match status" value="1"/>
</dbReference>
<dbReference type="PANTHER" id="PTHR34220">
    <property type="entry name" value="SENSOR HISTIDINE KINASE YPDA"/>
    <property type="match status" value="1"/>
</dbReference>
<dbReference type="AlphaFoldDB" id="A0A7X6I5M2"/>
<feature type="transmembrane region" description="Helical" evidence="3">
    <location>
        <begin position="35"/>
        <end position="53"/>
    </location>
</feature>
<dbReference type="RefSeq" id="WP_168106360.1">
    <property type="nucleotide sequence ID" value="NZ_VTOX01000001.1"/>
</dbReference>